<dbReference type="EMBL" id="JAPMOU010000084">
    <property type="protein sequence ID" value="MDE1465766.1"/>
    <property type="molecule type" value="Genomic_DNA"/>
</dbReference>
<dbReference type="RefSeq" id="WP_274692070.1">
    <property type="nucleotide sequence ID" value="NZ_JAPMOU010000084.1"/>
</dbReference>
<comment type="caution">
    <text evidence="1">The sequence shown here is derived from an EMBL/GenBank/DDBJ whole genome shotgun (WGS) entry which is preliminary data.</text>
</comment>
<accession>A0ABT5UIF3</accession>
<organism evidence="1 2">
    <name type="scientific">Spartinivicinus poritis</name>
    <dbReference type="NCBI Taxonomy" id="2994640"/>
    <lineage>
        <taxon>Bacteria</taxon>
        <taxon>Pseudomonadati</taxon>
        <taxon>Pseudomonadota</taxon>
        <taxon>Gammaproteobacteria</taxon>
        <taxon>Oceanospirillales</taxon>
        <taxon>Zooshikellaceae</taxon>
        <taxon>Spartinivicinus</taxon>
    </lineage>
</organism>
<reference evidence="1 2" key="1">
    <citation type="submission" date="2022-11" db="EMBL/GenBank/DDBJ databases">
        <title>Spartinivicinus poritis sp. nov., isolated from scleractinian coral Porites lutea.</title>
        <authorList>
            <person name="Zhang G."/>
            <person name="Cai L."/>
            <person name="Wei Q."/>
        </authorList>
    </citation>
    <scope>NUCLEOTIDE SEQUENCE [LARGE SCALE GENOMIC DNA]</scope>
    <source>
        <strain evidence="1 2">A2-2</strain>
    </source>
</reference>
<name>A0ABT5UIF3_9GAMM</name>
<sequence length="46" mass="5193">MNSIISFEFNHSSICVIDKIGEPWLVAKDIADVLQFSEASVMTRHI</sequence>
<gene>
    <name evidence="1" type="ORF">ORQ98_27760</name>
</gene>
<proteinExistence type="predicted"/>
<evidence type="ECO:0000313" key="2">
    <source>
        <dbReference type="Proteomes" id="UP001528823"/>
    </source>
</evidence>
<evidence type="ECO:0000313" key="1">
    <source>
        <dbReference type="EMBL" id="MDE1465766.1"/>
    </source>
</evidence>
<protein>
    <submittedName>
        <fullName evidence="1">BRO family protein</fullName>
    </submittedName>
</protein>
<dbReference type="Proteomes" id="UP001528823">
    <property type="component" value="Unassembled WGS sequence"/>
</dbReference>
<keyword evidence="2" id="KW-1185">Reference proteome</keyword>